<dbReference type="EMBL" id="QGHA01000003">
    <property type="protein sequence ID" value="PWK78538.1"/>
    <property type="molecule type" value="Genomic_DNA"/>
</dbReference>
<keyword evidence="2" id="KW-1185">Reference proteome</keyword>
<sequence>MLTSDKIIKIFVMVDDFCKESESEIARHQLDAGSYKVRNRKTSLSDSELITILIAFHSGHFTNLKHFYLY</sequence>
<name>A0A316HDC8_9SPHI</name>
<proteinExistence type="predicted"/>
<dbReference type="AlphaFoldDB" id="A0A316HDC8"/>
<feature type="non-terminal residue" evidence="1">
    <location>
        <position position="70"/>
    </location>
</feature>
<comment type="caution">
    <text evidence="1">The sequence shown here is derived from an EMBL/GenBank/DDBJ whole genome shotgun (WGS) entry which is preliminary data.</text>
</comment>
<organism evidence="1 2">
    <name type="scientific">Mucilaginibacter oryzae</name>
    <dbReference type="NCBI Taxonomy" id="468058"/>
    <lineage>
        <taxon>Bacteria</taxon>
        <taxon>Pseudomonadati</taxon>
        <taxon>Bacteroidota</taxon>
        <taxon>Sphingobacteriia</taxon>
        <taxon>Sphingobacteriales</taxon>
        <taxon>Sphingobacteriaceae</taxon>
        <taxon>Mucilaginibacter</taxon>
    </lineage>
</organism>
<protein>
    <recommendedName>
        <fullName evidence="3">Transposase</fullName>
    </recommendedName>
</protein>
<reference evidence="1 2" key="1">
    <citation type="submission" date="2018-05" db="EMBL/GenBank/DDBJ databases">
        <title>Genomic Encyclopedia of Archaeal and Bacterial Type Strains, Phase II (KMG-II): from individual species to whole genera.</title>
        <authorList>
            <person name="Goeker M."/>
        </authorList>
    </citation>
    <scope>NUCLEOTIDE SEQUENCE [LARGE SCALE GENOMIC DNA]</scope>
    <source>
        <strain evidence="1 2">DSM 19975</strain>
    </source>
</reference>
<evidence type="ECO:0008006" key="3">
    <source>
        <dbReference type="Google" id="ProtNLM"/>
    </source>
</evidence>
<evidence type="ECO:0000313" key="2">
    <source>
        <dbReference type="Proteomes" id="UP000245678"/>
    </source>
</evidence>
<dbReference type="Proteomes" id="UP000245678">
    <property type="component" value="Unassembled WGS sequence"/>
</dbReference>
<evidence type="ECO:0000313" key="1">
    <source>
        <dbReference type="EMBL" id="PWK78538.1"/>
    </source>
</evidence>
<gene>
    <name evidence="1" type="ORF">LX99_02382</name>
</gene>
<accession>A0A316HDC8</accession>